<feature type="chain" id="PRO_5008110593" description="Secreted protein" evidence="1">
    <location>
        <begin position="24"/>
        <end position="103"/>
    </location>
</feature>
<reference evidence="3" key="4">
    <citation type="submission" date="2025-05" db="UniProtKB">
        <authorList>
            <consortium name="EnsemblFungi"/>
        </authorList>
    </citation>
    <scope>IDENTIFICATION</scope>
    <source>
        <strain evidence="3">isolate 1-1 / race 1 (BBBD)</strain>
    </source>
</reference>
<reference evidence="2" key="1">
    <citation type="submission" date="2009-11" db="EMBL/GenBank/DDBJ databases">
        <authorList>
            <consortium name="The Broad Institute Genome Sequencing Platform"/>
            <person name="Ward D."/>
            <person name="Feldgarden M."/>
            <person name="Earl A."/>
            <person name="Young S.K."/>
            <person name="Zeng Q."/>
            <person name="Koehrsen M."/>
            <person name="Alvarado L."/>
            <person name="Berlin A."/>
            <person name="Bochicchio J."/>
            <person name="Borenstein D."/>
            <person name="Chapman S.B."/>
            <person name="Chen Z."/>
            <person name="Engels R."/>
            <person name="Freedman E."/>
            <person name="Gellesch M."/>
            <person name="Goldberg J."/>
            <person name="Griggs A."/>
            <person name="Gujja S."/>
            <person name="Heilman E."/>
            <person name="Heiman D."/>
            <person name="Hepburn T."/>
            <person name="Howarth C."/>
            <person name="Jen D."/>
            <person name="Larson L."/>
            <person name="Lewis B."/>
            <person name="Mehta T."/>
            <person name="Park D."/>
            <person name="Pearson M."/>
            <person name="Roberts A."/>
            <person name="Saif S."/>
            <person name="Shea T."/>
            <person name="Shenoy N."/>
            <person name="Sisk P."/>
            <person name="Stolte C."/>
            <person name="Sykes S."/>
            <person name="Thomson T."/>
            <person name="Walk T."/>
            <person name="White J."/>
            <person name="Yandava C."/>
            <person name="Izard J."/>
            <person name="Baranova O.V."/>
            <person name="Blanton J.M."/>
            <person name="Tanner A.C."/>
            <person name="Dewhirst F.E."/>
            <person name="Haas B."/>
            <person name="Nusbaum C."/>
            <person name="Birren B."/>
        </authorList>
    </citation>
    <scope>NUCLEOTIDE SEQUENCE [LARGE SCALE GENOMIC DNA]</scope>
    <source>
        <strain evidence="2">1-1 BBBD Race 1</strain>
    </source>
</reference>
<sequence>MKLGSLVCISVFTLFLAAHSCVAGYMVCAHCDKVSCRPTRACGRPYTCICGVRDNSGVQCQVPRGKKILQCTLCEKFTHYNIRNTGDCSHDGREQGSANWFWD</sequence>
<dbReference type="AlphaFoldDB" id="A0A180H2Q6"/>
<reference evidence="2" key="2">
    <citation type="submission" date="2016-05" db="EMBL/GenBank/DDBJ databases">
        <title>Comparative analysis highlights variable genome content of wheat rusts and divergence of the mating loci.</title>
        <authorList>
            <person name="Cuomo C.A."/>
            <person name="Bakkeren G."/>
            <person name="Szabo L."/>
            <person name="Khalil H."/>
            <person name="Joly D."/>
            <person name="Goldberg J."/>
            <person name="Young S."/>
            <person name="Zeng Q."/>
            <person name="Fellers J."/>
        </authorList>
    </citation>
    <scope>NUCLEOTIDE SEQUENCE [LARGE SCALE GENOMIC DNA]</scope>
    <source>
        <strain evidence="2">1-1 BBBD Race 1</strain>
    </source>
</reference>
<keyword evidence="1" id="KW-0732">Signal</keyword>
<proteinExistence type="predicted"/>
<evidence type="ECO:0000313" key="2">
    <source>
        <dbReference type="EMBL" id="OAV99285.1"/>
    </source>
</evidence>
<evidence type="ECO:0000256" key="1">
    <source>
        <dbReference type="SAM" id="SignalP"/>
    </source>
</evidence>
<accession>A0A180H2Q6</accession>
<gene>
    <name evidence="2" type="ORF">PTTG_25337</name>
</gene>
<evidence type="ECO:0000313" key="4">
    <source>
        <dbReference type="Proteomes" id="UP000005240"/>
    </source>
</evidence>
<evidence type="ECO:0000313" key="3">
    <source>
        <dbReference type="EnsemblFungi" id="PTTG_25337-t43_1-p1"/>
    </source>
</evidence>
<organism evidence="2">
    <name type="scientific">Puccinia triticina (isolate 1-1 / race 1 (BBBD))</name>
    <name type="common">Brown leaf rust fungus</name>
    <dbReference type="NCBI Taxonomy" id="630390"/>
    <lineage>
        <taxon>Eukaryota</taxon>
        <taxon>Fungi</taxon>
        <taxon>Dikarya</taxon>
        <taxon>Basidiomycota</taxon>
        <taxon>Pucciniomycotina</taxon>
        <taxon>Pucciniomycetes</taxon>
        <taxon>Pucciniales</taxon>
        <taxon>Pucciniaceae</taxon>
        <taxon>Puccinia</taxon>
    </lineage>
</organism>
<reference evidence="3 4" key="3">
    <citation type="journal article" date="2017" name="G3 (Bethesda)">
        <title>Comparative analysis highlights variable genome content of wheat rusts and divergence of the mating loci.</title>
        <authorList>
            <person name="Cuomo C.A."/>
            <person name="Bakkeren G."/>
            <person name="Khalil H.B."/>
            <person name="Panwar V."/>
            <person name="Joly D."/>
            <person name="Linning R."/>
            <person name="Sakthikumar S."/>
            <person name="Song X."/>
            <person name="Adiconis X."/>
            <person name="Fan L."/>
            <person name="Goldberg J.M."/>
            <person name="Levin J.Z."/>
            <person name="Young S."/>
            <person name="Zeng Q."/>
            <person name="Anikster Y."/>
            <person name="Bruce M."/>
            <person name="Wang M."/>
            <person name="Yin C."/>
            <person name="McCallum B."/>
            <person name="Szabo L.J."/>
            <person name="Hulbert S."/>
            <person name="Chen X."/>
            <person name="Fellers J.P."/>
        </authorList>
    </citation>
    <scope>NUCLEOTIDE SEQUENCE</scope>
    <source>
        <strain evidence="4">Isolate 1-1 / race 1 (BBBD)</strain>
        <strain evidence="3">isolate 1-1 / race 1 (BBBD)</strain>
    </source>
</reference>
<dbReference type="VEuPathDB" id="FungiDB:PTTG_25337"/>
<name>A0A180H2Q6_PUCT1</name>
<dbReference type="EMBL" id="ADAS02000003">
    <property type="protein sequence ID" value="OAV99285.1"/>
    <property type="molecule type" value="Genomic_DNA"/>
</dbReference>
<evidence type="ECO:0008006" key="5">
    <source>
        <dbReference type="Google" id="ProtNLM"/>
    </source>
</evidence>
<dbReference type="EnsemblFungi" id="PTTG_25337-t43_1">
    <property type="protein sequence ID" value="PTTG_25337-t43_1-p1"/>
    <property type="gene ID" value="PTTG_25337"/>
</dbReference>
<feature type="signal peptide" evidence="1">
    <location>
        <begin position="1"/>
        <end position="23"/>
    </location>
</feature>
<dbReference type="Proteomes" id="UP000005240">
    <property type="component" value="Unassembled WGS sequence"/>
</dbReference>
<protein>
    <recommendedName>
        <fullName evidence="5">Secreted protein</fullName>
    </recommendedName>
</protein>
<keyword evidence="4" id="KW-1185">Reference proteome</keyword>